<evidence type="ECO:0000313" key="2">
    <source>
        <dbReference type="Proteomes" id="UP000537204"/>
    </source>
</evidence>
<dbReference type="EMBL" id="JACHCE010000007">
    <property type="protein sequence ID" value="MBB5638201.1"/>
    <property type="molecule type" value="Genomic_DNA"/>
</dbReference>
<evidence type="ECO:0000313" key="1">
    <source>
        <dbReference type="EMBL" id="MBB5638201.1"/>
    </source>
</evidence>
<comment type="caution">
    <text evidence="1">The sequence shown here is derived from an EMBL/GenBank/DDBJ whole genome shotgun (WGS) entry which is preliminary data.</text>
</comment>
<organism evidence="1 2">
    <name type="scientific">Pedobacter cryoconitis</name>
    <dbReference type="NCBI Taxonomy" id="188932"/>
    <lineage>
        <taxon>Bacteria</taxon>
        <taxon>Pseudomonadati</taxon>
        <taxon>Bacteroidota</taxon>
        <taxon>Sphingobacteriia</taxon>
        <taxon>Sphingobacteriales</taxon>
        <taxon>Sphingobacteriaceae</taxon>
        <taxon>Pedobacter</taxon>
    </lineage>
</organism>
<accession>A0A7W8ZQA2</accession>
<dbReference type="Proteomes" id="UP000537204">
    <property type="component" value="Unassembled WGS sequence"/>
</dbReference>
<dbReference type="RefSeq" id="WP_183884034.1">
    <property type="nucleotide sequence ID" value="NZ_JACHCE010000007.1"/>
</dbReference>
<protein>
    <submittedName>
        <fullName evidence="1">Uncharacterized protein</fullName>
    </submittedName>
</protein>
<reference evidence="1 2" key="1">
    <citation type="submission" date="2020-08" db="EMBL/GenBank/DDBJ databases">
        <title>Genomic Encyclopedia of Type Strains, Phase IV (KMG-V): Genome sequencing to study the core and pangenomes of soil and plant-associated prokaryotes.</title>
        <authorList>
            <person name="Whitman W."/>
        </authorList>
    </citation>
    <scope>NUCLEOTIDE SEQUENCE [LARGE SCALE GENOMIC DNA]</scope>
    <source>
        <strain evidence="1 2">S3M1</strain>
    </source>
</reference>
<proteinExistence type="predicted"/>
<gene>
    <name evidence="1" type="ORF">HDE68_004127</name>
</gene>
<name>A0A7W8ZQA2_9SPHI</name>
<sequence length="48" mass="5367">MMTACLKGNPTHFATAEDMVMLFATEYPKLVDKVISLMNKLILGFFAN</sequence>
<dbReference type="AlphaFoldDB" id="A0A7W8ZQA2"/>